<dbReference type="Proteomes" id="UP000474630">
    <property type="component" value="Chromosome"/>
</dbReference>
<dbReference type="Pfam" id="PF14684">
    <property type="entry name" value="Tricorn_C1"/>
    <property type="match status" value="1"/>
</dbReference>
<dbReference type="Gene3D" id="2.30.42.10">
    <property type="match status" value="1"/>
</dbReference>
<dbReference type="InterPro" id="IPR028204">
    <property type="entry name" value="Tricorn_C1"/>
</dbReference>
<evidence type="ECO:0000256" key="4">
    <source>
        <dbReference type="ARBA" id="ARBA00022670"/>
    </source>
</evidence>
<feature type="signal peptide" evidence="9">
    <location>
        <begin position="1"/>
        <end position="23"/>
    </location>
</feature>
<keyword evidence="5 7" id="KW-0378">Hydrolase</keyword>
<dbReference type="InterPro" id="IPR005151">
    <property type="entry name" value="Tail-specific_protease"/>
</dbReference>
<evidence type="ECO:0000256" key="2">
    <source>
        <dbReference type="ARBA" id="ARBA00008524"/>
    </source>
</evidence>
<dbReference type="PANTHER" id="PTHR43253">
    <property type="entry name" value="TRICORN PROTEASE HOMOLOG 2-RELATED"/>
    <property type="match status" value="1"/>
</dbReference>
<dbReference type="InterPro" id="IPR015943">
    <property type="entry name" value="WD40/YVTN_repeat-like_dom_sf"/>
</dbReference>
<name>A0A6C0RC07_9BACT</name>
<feature type="active site" description="Nucleophile" evidence="8">
    <location>
        <position position="964"/>
    </location>
</feature>
<feature type="chain" id="PRO_5025602436" description="Tricorn protease homolog" evidence="9">
    <location>
        <begin position="24"/>
        <end position="1080"/>
    </location>
</feature>
<dbReference type="InterPro" id="IPR029045">
    <property type="entry name" value="ClpP/crotonase-like_dom_sf"/>
</dbReference>
<dbReference type="RefSeq" id="WP_163345925.1">
    <property type="nucleotide sequence ID" value="NZ_CP048409.1"/>
</dbReference>
<dbReference type="PIRSF" id="PIRSF036421">
    <property type="entry name" value="Tricorn_protease"/>
    <property type="match status" value="1"/>
</dbReference>
<keyword evidence="6 7" id="KW-0720">Serine protease</keyword>
<comment type="subcellular location">
    <subcellularLocation>
        <location evidence="1 7">Cytoplasm</location>
    </subcellularLocation>
</comment>
<sequence>MKKIVLQTLSLILLLVYATGVDAKDDSRLLRYPDINNNLVAFVYAGDIWTVNSNGGDATRLTSHEGLELFPKISPDGKLIAFSAEYSGTRQVYVMPAEGGTPKQLTYYNSVGMMPPRGGFDNVVLDWTPDSKNILIRGNRTIWGQRNGKYFLVNIEGGLEKPLQIVNGGFATFSPDAKKLCFTPVDREFRSWKRYKGGRATDLWIYDLEKDISEQITDFKGSDQWPVWFGNEILFASDRDLKFNIYSYNTESKEVKQITNFSDFDVMWPSGENGQIVFENGGYIYKTNLKTGETTKLTVNLHFDNPNLLPYFKNVADNIHSYSVSPTAKRALFDARGDIFSVPAEKGITENLTKTQGVREIYPQWSPNGKYISYYSDESGEYEIYLLENKEGAKPEQITNNSSAWKYDSEWSPNSKYMVYSDRTLNLKLLNVETKKEVTIDHAAQSEIRSYNFSPDSKWVTYEKESANGQTSIWVYNVESGNTTQLTDNRFNDYSPVFSTDGEYLFFLSNRDFNLDFSSFEFSYLYKNATRIYAMILKEDGENIFKFENDVEPIKSDEEKTEDSSDEEENEAVVIDVEDINQRVIALPLNAGDYRNLLAVENGVMYINSGKLQRYNLKDRKEETIVEGARQVIVSADGESILYRPGSDFAIAKIKPGIKSGDGKLNLDDLEMKIDPKLEWAQIYKDGWRIFRDYFYVNNMHGVDWEAVKENYQQLLPYVGHRADLDYIFHEIISEANAGHAYANWGDFEQVKRVEGGLLGAKLTANTKAGRYKIVQIYEGQNWDESLRSPLTEQGIDVNEGDYIISINGKNITTDDNPYLALENTAGKRIEIKVNTEPKAEGARSSMIKPVTSEQNLRYYNWVIERRAMVDKLSGGRIGYIHVPNTAIEGNRELFKGMYAYHNKEALIIDDRYNGGGFIPDVMTDLLDRKTLSYWQRNGLTPMKTPAIAHDGPKVMLINGYSSSGGDAFPYYFKKKNLGTLIGTRTWGGLVGISGNAALVDGGSIAVPRFGIFNDEGEWIIEGVGVSPDIKVVDRPEQLAKGEDPGIEKAVEFLLEELEKNPAKKVEAPAPPNRSKWREE</sequence>
<proteinExistence type="inferred from homology"/>
<evidence type="ECO:0000256" key="8">
    <source>
        <dbReference type="PIRSR" id="PIRSR036421-1"/>
    </source>
</evidence>
<feature type="domain" description="Tail specific protease" evidence="10">
    <location>
        <begin position="841"/>
        <end position="1033"/>
    </location>
</feature>
<keyword evidence="4 7" id="KW-0645">Protease</keyword>
<comment type="similarity">
    <text evidence="2 7">Belongs to the peptidase S41B family.</text>
</comment>
<dbReference type="InterPro" id="IPR012393">
    <property type="entry name" value="Tricorn_protease"/>
</dbReference>
<evidence type="ECO:0000259" key="10">
    <source>
        <dbReference type="SMART" id="SM00245"/>
    </source>
</evidence>
<keyword evidence="3 7" id="KW-0963">Cytoplasm</keyword>
<dbReference type="Gene3D" id="3.30.750.44">
    <property type="match status" value="1"/>
</dbReference>
<dbReference type="GO" id="GO:0005737">
    <property type="term" value="C:cytoplasm"/>
    <property type="evidence" value="ECO:0007669"/>
    <property type="project" value="UniProtKB-SubCell"/>
</dbReference>
<dbReference type="InterPro" id="IPR029414">
    <property type="entry name" value="Tricorn_PDZ"/>
</dbReference>
<dbReference type="Pfam" id="PF26549">
    <property type="entry name" value="Tricorn_N"/>
    <property type="match status" value="1"/>
</dbReference>
<dbReference type="SUPFAM" id="SSF69304">
    <property type="entry name" value="Tricorn protease N-terminal domain"/>
    <property type="match status" value="1"/>
</dbReference>
<dbReference type="Pfam" id="PF03572">
    <property type="entry name" value="Peptidase_S41"/>
    <property type="match status" value="1"/>
</dbReference>
<dbReference type="SUPFAM" id="SSF50156">
    <property type="entry name" value="PDZ domain-like"/>
    <property type="match status" value="1"/>
</dbReference>
<keyword evidence="9" id="KW-0732">Signal</keyword>
<dbReference type="KEGG" id="drc:G0Q07_09805"/>
<reference evidence="11 12" key="1">
    <citation type="submission" date="2020-02" db="EMBL/GenBank/DDBJ databases">
        <title>Genome sequencing for Draconibacterium sp. strain M1.</title>
        <authorList>
            <person name="Park S.-J."/>
        </authorList>
    </citation>
    <scope>NUCLEOTIDE SEQUENCE [LARGE SCALE GENOMIC DNA]</scope>
    <source>
        <strain evidence="11 12">M1</strain>
    </source>
</reference>
<dbReference type="Pfam" id="PF26550">
    <property type="entry name" value="Tricorn_2nd"/>
    <property type="match status" value="1"/>
</dbReference>
<evidence type="ECO:0000256" key="9">
    <source>
        <dbReference type="SAM" id="SignalP"/>
    </source>
</evidence>
<evidence type="ECO:0000313" key="11">
    <source>
        <dbReference type="EMBL" id="QIA08004.1"/>
    </source>
</evidence>
<protein>
    <recommendedName>
        <fullName evidence="7">Tricorn protease homolog</fullName>
        <ecNumber evidence="7">3.4.21.-</ecNumber>
    </recommendedName>
</protein>
<dbReference type="SUPFAM" id="SSF52096">
    <property type="entry name" value="ClpP/crotonase"/>
    <property type="match status" value="1"/>
</dbReference>
<dbReference type="SMART" id="SM00245">
    <property type="entry name" value="TSPc"/>
    <property type="match status" value="1"/>
</dbReference>
<dbReference type="Gene3D" id="2.130.10.10">
    <property type="entry name" value="YVTN repeat-like/Quinoprotein amine dehydrogenase"/>
    <property type="match status" value="1"/>
</dbReference>
<dbReference type="EMBL" id="CP048409">
    <property type="protein sequence ID" value="QIA08004.1"/>
    <property type="molecule type" value="Genomic_DNA"/>
</dbReference>
<dbReference type="EC" id="3.4.21.-" evidence="7"/>
<dbReference type="Gene3D" id="3.90.226.10">
    <property type="entry name" value="2-enoyl-CoA Hydratase, Chain A, domain 1"/>
    <property type="match status" value="1"/>
</dbReference>
<dbReference type="GO" id="GO:0006508">
    <property type="term" value="P:proteolysis"/>
    <property type="evidence" value="ECO:0007669"/>
    <property type="project" value="UniProtKB-UniRule"/>
</dbReference>
<dbReference type="CDD" id="cd07562">
    <property type="entry name" value="Peptidase_S41_TRI"/>
    <property type="match status" value="1"/>
</dbReference>
<dbReference type="GO" id="GO:0008236">
    <property type="term" value="F:serine-type peptidase activity"/>
    <property type="evidence" value="ECO:0007669"/>
    <property type="project" value="UniProtKB-UniRule"/>
</dbReference>
<evidence type="ECO:0000313" key="12">
    <source>
        <dbReference type="Proteomes" id="UP000474630"/>
    </source>
</evidence>
<keyword evidence="12" id="KW-1185">Reference proteome</keyword>
<accession>A0A6C0RC07</accession>
<dbReference type="SUPFAM" id="SSF82171">
    <property type="entry name" value="DPP6 N-terminal domain-like"/>
    <property type="match status" value="1"/>
</dbReference>
<evidence type="ECO:0000256" key="1">
    <source>
        <dbReference type="ARBA" id="ARBA00004496"/>
    </source>
</evidence>
<dbReference type="Gene3D" id="2.120.10.60">
    <property type="entry name" value="Tricorn protease N-terminal domain"/>
    <property type="match status" value="1"/>
</dbReference>
<dbReference type="AlphaFoldDB" id="A0A6C0RC07"/>
<dbReference type="InterPro" id="IPR036034">
    <property type="entry name" value="PDZ_sf"/>
</dbReference>
<feature type="active site" description="Charge relay system" evidence="8">
    <location>
        <position position="740"/>
    </location>
</feature>
<gene>
    <name evidence="11" type="ORF">G0Q07_09805</name>
</gene>
<dbReference type="Pfam" id="PF14685">
    <property type="entry name" value="PDZ_Tricorn"/>
    <property type="match status" value="1"/>
</dbReference>
<evidence type="ECO:0000256" key="7">
    <source>
        <dbReference type="PIRNR" id="PIRNR036421"/>
    </source>
</evidence>
<comment type="function">
    <text evidence="7">Degrades oligopeptides.</text>
</comment>
<evidence type="ECO:0000256" key="3">
    <source>
        <dbReference type="ARBA" id="ARBA00022490"/>
    </source>
</evidence>
<feature type="active site" description="Charge relay system" evidence="8">
    <location>
        <position position="1022"/>
    </location>
</feature>
<organism evidence="11 12">
    <name type="scientific">Draconibacterium halophilum</name>
    <dbReference type="NCBI Taxonomy" id="2706887"/>
    <lineage>
        <taxon>Bacteria</taxon>
        <taxon>Pseudomonadati</taxon>
        <taxon>Bacteroidota</taxon>
        <taxon>Bacteroidia</taxon>
        <taxon>Marinilabiliales</taxon>
        <taxon>Prolixibacteraceae</taxon>
        <taxon>Draconibacterium</taxon>
    </lineage>
</organism>
<dbReference type="PANTHER" id="PTHR43253:SF1">
    <property type="entry name" value="TRICORN PROTEASE HOMOLOG 2-RELATED"/>
    <property type="match status" value="1"/>
</dbReference>
<evidence type="ECO:0000256" key="6">
    <source>
        <dbReference type="ARBA" id="ARBA00022825"/>
    </source>
</evidence>
<evidence type="ECO:0000256" key="5">
    <source>
        <dbReference type="ARBA" id="ARBA00022801"/>
    </source>
</evidence>